<keyword evidence="1" id="KW-0472">Membrane</keyword>
<evidence type="ECO:0000313" key="3">
    <source>
        <dbReference type="Proteomes" id="UP000277930"/>
    </source>
</evidence>
<accession>A0A447Y039</accession>
<sequence length="106" mass="11976">MLVSVFILGVPYRGSLLILFFISSLFFTQYPGDGAADFHDYPQPVQRRSGGPERGFSAVDYAFRLYISDRQYARVIPRGDVHYSRTLFRQHPCKACSSPEYSGGTV</sequence>
<gene>
    <name evidence="2" type="primary">ybhS_4</name>
    <name evidence="2" type="ORF">NCTC9702_03915</name>
</gene>
<protein>
    <submittedName>
        <fullName evidence="2">ABC transporter permease</fullName>
    </submittedName>
</protein>
<feature type="transmembrane region" description="Helical" evidence="1">
    <location>
        <begin position="6"/>
        <end position="27"/>
    </location>
</feature>
<name>A0A447Y039_ECOLX</name>
<evidence type="ECO:0000256" key="1">
    <source>
        <dbReference type="SAM" id="Phobius"/>
    </source>
</evidence>
<organism evidence="2 3">
    <name type="scientific">Escherichia coli</name>
    <dbReference type="NCBI Taxonomy" id="562"/>
    <lineage>
        <taxon>Bacteria</taxon>
        <taxon>Pseudomonadati</taxon>
        <taxon>Pseudomonadota</taxon>
        <taxon>Gammaproteobacteria</taxon>
        <taxon>Enterobacterales</taxon>
        <taxon>Enterobacteriaceae</taxon>
        <taxon>Escherichia</taxon>
    </lineage>
</organism>
<keyword evidence="1" id="KW-0812">Transmembrane</keyword>
<dbReference type="EMBL" id="LR134246">
    <property type="protein sequence ID" value="VED36627.1"/>
    <property type="molecule type" value="Genomic_DNA"/>
</dbReference>
<dbReference type="Proteomes" id="UP000277930">
    <property type="component" value="Chromosome 1"/>
</dbReference>
<proteinExistence type="predicted"/>
<evidence type="ECO:0000313" key="2">
    <source>
        <dbReference type="EMBL" id="VED36627.1"/>
    </source>
</evidence>
<dbReference type="AlphaFoldDB" id="A0A447Y039"/>
<keyword evidence="1" id="KW-1133">Transmembrane helix</keyword>
<reference evidence="2 3" key="1">
    <citation type="submission" date="2018-12" db="EMBL/GenBank/DDBJ databases">
        <authorList>
            <consortium name="Pathogen Informatics"/>
        </authorList>
    </citation>
    <scope>NUCLEOTIDE SEQUENCE [LARGE SCALE GENOMIC DNA]</scope>
    <source>
        <strain evidence="2 3">NCTC9702</strain>
    </source>
</reference>